<organism evidence="2">
    <name type="scientific">marine sediment metagenome</name>
    <dbReference type="NCBI Taxonomy" id="412755"/>
    <lineage>
        <taxon>unclassified sequences</taxon>
        <taxon>metagenomes</taxon>
        <taxon>ecological metagenomes</taxon>
    </lineage>
</organism>
<gene>
    <name evidence="2" type="ORF">S01H4_66789</name>
</gene>
<name>X1E396_9ZZZZ</name>
<sequence length="59" mass="6524">MPSLAHGYTVVDSSIPTYRDKAALGALLHSFYNGIENVLKRLAEEVDHSVPMGEGWHRS</sequence>
<reference evidence="2" key="1">
    <citation type="journal article" date="2014" name="Front. Microbiol.">
        <title>High frequency of phylogenetically diverse reductive dehalogenase-homologous genes in deep subseafloor sedimentary metagenomes.</title>
        <authorList>
            <person name="Kawai M."/>
            <person name="Futagami T."/>
            <person name="Toyoda A."/>
            <person name="Takaki Y."/>
            <person name="Nishi S."/>
            <person name="Hori S."/>
            <person name="Arai W."/>
            <person name="Tsubouchi T."/>
            <person name="Morono Y."/>
            <person name="Uchiyama I."/>
            <person name="Ito T."/>
            <person name="Fujiyama A."/>
            <person name="Inagaki F."/>
            <person name="Takami H."/>
        </authorList>
    </citation>
    <scope>NUCLEOTIDE SEQUENCE</scope>
    <source>
        <strain evidence="2">Expedition CK06-06</strain>
    </source>
</reference>
<feature type="domain" description="HepT-like" evidence="1">
    <location>
        <begin position="23"/>
        <end position="58"/>
    </location>
</feature>
<dbReference type="AlphaFoldDB" id="X1E396"/>
<dbReference type="Pfam" id="PF20797">
    <property type="entry name" value="HepT-like_2"/>
    <property type="match status" value="1"/>
</dbReference>
<dbReference type="InterPro" id="IPR048769">
    <property type="entry name" value="HepT-like_dom"/>
</dbReference>
<feature type="non-terminal residue" evidence="2">
    <location>
        <position position="59"/>
    </location>
</feature>
<evidence type="ECO:0000259" key="1">
    <source>
        <dbReference type="Pfam" id="PF20797"/>
    </source>
</evidence>
<accession>X1E396</accession>
<evidence type="ECO:0000313" key="2">
    <source>
        <dbReference type="EMBL" id="GAH26997.1"/>
    </source>
</evidence>
<dbReference type="EMBL" id="BART01041561">
    <property type="protein sequence ID" value="GAH26997.1"/>
    <property type="molecule type" value="Genomic_DNA"/>
</dbReference>
<protein>
    <recommendedName>
        <fullName evidence="1">HepT-like domain-containing protein</fullName>
    </recommendedName>
</protein>
<proteinExistence type="predicted"/>
<comment type="caution">
    <text evidence="2">The sequence shown here is derived from an EMBL/GenBank/DDBJ whole genome shotgun (WGS) entry which is preliminary data.</text>
</comment>